<proteinExistence type="predicted"/>
<protein>
    <submittedName>
        <fullName evidence="2">Putative membrane protein</fullName>
    </submittedName>
</protein>
<keyword evidence="1" id="KW-0472">Membrane</keyword>
<organism evidence="2 3">
    <name type="scientific">Kitasatospora viridis</name>
    <dbReference type="NCBI Taxonomy" id="281105"/>
    <lineage>
        <taxon>Bacteria</taxon>
        <taxon>Bacillati</taxon>
        <taxon>Actinomycetota</taxon>
        <taxon>Actinomycetes</taxon>
        <taxon>Kitasatosporales</taxon>
        <taxon>Streptomycetaceae</taxon>
        <taxon>Kitasatospora</taxon>
    </lineage>
</organism>
<keyword evidence="1" id="KW-1133">Transmembrane helix</keyword>
<feature type="transmembrane region" description="Helical" evidence="1">
    <location>
        <begin position="93"/>
        <end position="119"/>
    </location>
</feature>
<dbReference type="RefSeq" id="WP_145907523.1">
    <property type="nucleotide sequence ID" value="NZ_BAAAMZ010000030.1"/>
</dbReference>
<feature type="transmembrane region" description="Helical" evidence="1">
    <location>
        <begin position="140"/>
        <end position="160"/>
    </location>
</feature>
<accession>A0A561UPN8</accession>
<dbReference type="EMBL" id="VIWT01000001">
    <property type="protein sequence ID" value="TWG01338.1"/>
    <property type="molecule type" value="Genomic_DNA"/>
</dbReference>
<evidence type="ECO:0000313" key="2">
    <source>
        <dbReference type="EMBL" id="TWG01338.1"/>
    </source>
</evidence>
<keyword evidence="1" id="KW-0812">Transmembrane</keyword>
<dbReference type="Pfam" id="PF22564">
    <property type="entry name" value="HAAS"/>
    <property type="match status" value="1"/>
</dbReference>
<feature type="transmembrane region" description="Helical" evidence="1">
    <location>
        <begin position="166"/>
        <end position="186"/>
    </location>
</feature>
<evidence type="ECO:0000313" key="3">
    <source>
        <dbReference type="Proteomes" id="UP000317940"/>
    </source>
</evidence>
<comment type="caution">
    <text evidence="2">The sequence shown here is derived from an EMBL/GenBank/DDBJ whole genome shotgun (WGS) entry which is preliminary data.</text>
</comment>
<evidence type="ECO:0000256" key="1">
    <source>
        <dbReference type="SAM" id="Phobius"/>
    </source>
</evidence>
<dbReference type="OrthoDB" id="3701328at2"/>
<sequence>MNNATEHPLVRAHLDAVERYTAPLAAERRRELLADLREHVEVALAESDAADDDAVRHVLEQLGSLRRIADAALAEEGRARPEPETRLRTATTLALAVLALPLVLVPGIGPGLALLSAVVAAIRLAKSRQWTGREKKQATLLLLSPILLTPLAAATVAFAAELTAAGVLLACAVGFCPTLVAAFRLARSAARLRSAAVAA</sequence>
<name>A0A561UPN8_9ACTN</name>
<reference evidence="2 3" key="1">
    <citation type="submission" date="2019-06" db="EMBL/GenBank/DDBJ databases">
        <title>Sequencing the genomes of 1000 actinobacteria strains.</title>
        <authorList>
            <person name="Klenk H.-P."/>
        </authorList>
    </citation>
    <scope>NUCLEOTIDE SEQUENCE [LARGE SCALE GENOMIC DNA]</scope>
    <source>
        <strain evidence="2 3">DSM 44826</strain>
    </source>
</reference>
<gene>
    <name evidence="2" type="ORF">FHX73_115230</name>
</gene>
<keyword evidence="3" id="KW-1185">Reference proteome</keyword>
<dbReference type="Proteomes" id="UP000317940">
    <property type="component" value="Unassembled WGS sequence"/>
</dbReference>
<dbReference type="AlphaFoldDB" id="A0A561UPN8"/>